<gene>
    <name evidence="1" type="ORF">ILYODFUR_020829</name>
</gene>
<organism evidence="1 2">
    <name type="scientific">Ilyodon furcidens</name>
    <name type="common">goldbreast splitfin</name>
    <dbReference type="NCBI Taxonomy" id="33524"/>
    <lineage>
        <taxon>Eukaryota</taxon>
        <taxon>Metazoa</taxon>
        <taxon>Chordata</taxon>
        <taxon>Craniata</taxon>
        <taxon>Vertebrata</taxon>
        <taxon>Euteleostomi</taxon>
        <taxon>Actinopterygii</taxon>
        <taxon>Neopterygii</taxon>
        <taxon>Teleostei</taxon>
        <taxon>Neoteleostei</taxon>
        <taxon>Acanthomorphata</taxon>
        <taxon>Ovalentaria</taxon>
        <taxon>Atherinomorphae</taxon>
        <taxon>Cyprinodontiformes</taxon>
        <taxon>Goodeidae</taxon>
        <taxon>Ilyodon</taxon>
    </lineage>
</organism>
<accession>A0ABV0SNA2</accession>
<proteinExistence type="predicted"/>
<evidence type="ECO:0000313" key="1">
    <source>
        <dbReference type="EMBL" id="MEQ2221941.1"/>
    </source>
</evidence>
<sequence length="99" mass="10975">MKISGCIKQKMKQFNLFWTCYGIYHWLLLSDLPMVLGAPTGFAADRTRTDQSRYSKSRVTVNTALSETTGGEAEQHGGAAATQEMIQDLKTPPGVIFNF</sequence>
<dbReference type="Proteomes" id="UP001482620">
    <property type="component" value="Unassembled WGS sequence"/>
</dbReference>
<feature type="non-terminal residue" evidence="1">
    <location>
        <position position="99"/>
    </location>
</feature>
<protein>
    <submittedName>
        <fullName evidence="1">Uncharacterized protein</fullName>
    </submittedName>
</protein>
<reference evidence="1 2" key="1">
    <citation type="submission" date="2021-06" db="EMBL/GenBank/DDBJ databases">
        <authorList>
            <person name="Palmer J.M."/>
        </authorList>
    </citation>
    <scope>NUCLEOTIDE SEQUENCE [LARGE SCALE GENOMIC DNA]</scope>
    <source>
        <strain evidence="2">if_2019</strain>
        <tissue evidence="1">Muscle</tissue>
    </source>
</reference>
<keyword evidence="2" id="KW-1185">Reference proteome</keyword>
<comment type="caution">
    <text evidence="1">The sequence shown here is derived from an EMBL/GenBank/DDBJ whole genome shotgun (WGS) entry which is preliminary data.</text>
</comment>
<dbReference type="EMBL" id="JAHRIQ010002175">
    <property type="protein sequence ID" value="MEQ2221941.1"/>
    <property type="molecule type" value="Genomic_DNA"/>
</dbReference>
<evidence type="ECO:0000313" key="2">
    <source>
        <dbReference type="Proteomes" id="UP001482620"/>
    </source>
</evidence>
<name>A0ABV0SNA2_9TELE</name>